<dbReference type="Pfam" id="PF00005">
    <property type="entry name" value="ABC_tran"/>
    <property type="match status" value="1"/>
</dbReference>
<gene>
    <name evidence="7" type="ORF">NBM05_14980</name>
</gene>
<dbReference type="InterPro" id="IPR027417">
    <property type="entry name" value="P-loop_NTPase"/>
</dbReference>
<feature type="compositionally biased region" description="Low complexity" evidence="5">
    <location>
        <begin position="309"/>
        <end position="327"/>
    </location>
</feature>
<name>A0A9X2HCT9_9MICC</name>
<dbReference type="CDD" id="cd03268">
    <property type="entry name" value="ABC_BcrA_bacitracin_resist"/>
    <property type="match status" value="1"/>
</dbReference>
<dbReference type="Proteomes" id="UP001139502">
    <property type="component" value="Unassembled WGS sequence"/>
</dbReference>
<dbReference type="PANTHER" id="PTHR43335">
    <property type="entry name" value="ABC TRANSPORTER, ATP-BINDING PROTEIN"/>
    <property type="match status" value="1"/>
</dbReference>
<protein>
    <submittedName>
        <fullName evidence="7">ABC transporter ATP-binding protein</fullName>
    </submittedName>
</protein>
<keyword evidence="2" id="KW-0813">Transport</keyword>
<feature type="non-terminal residue" evidence="7">
    <location>
        <position position="327"/>
    </location>
</feature>
<organism evidence="7 8">
    <name type="scientific">Rothia santali</name>
    <dbReference type="NCBI Taxonomy" id="2949643"/>
    <lineage>
        <taxon>Bacteria</taxon>
        <taxon>Bacillati</taxon>
        <taxon>Actinomycetota</taxon>
        <taxon>Actinomycetes</taxon>
        <taxon>Micrococcales</taxon>
        <taxon>Micrococcaceae</taxon>
        <taxon>Rothia</taxon>
    </lineage>
</organism>
<comment type="caution">
    <text evidence="7">The sequence shown here is derived from an EMBL/GenBank/DDBJ whole genome shotgun (WGS) entry which is preliminary data.</text>
</comment>
<dbReference type="EMBL" id="JANAFB010000070">
    <property type="protein sequence ID" value="MCP3427274.1"/>
    <property type="molecule type" value="Genomic_DNA"/>
</dbReference>
<feature type="domain" description="ABC transporter" evidence="6">
    <location>
        <begin position="2"/>
        <end position="227"/>
    </location>
</feature>
<evidence type="ECO:0000256" key="2">
    <source>
        <dbReference type="ARBA" id="ARBA00022448"/>
    </source>
</evidence>
<evidence type="ECO:0000313" key="8">
    <source>
        <dbReference type="Proteomes" id="UP001139502"/>
    </source>
</evidence>
<evidence type="ECO:0000259" key="6">
    <source>
        <dbReference type="PROSITE" id="PS50893"/>
    </source>
</evidence>
<evidence type="ECO:0000256" key="1">
    <source>
        <dbReference type="ARBA" id="ARBA00005417"/>
    </source>
</evidence>
<dbReference type="AlphaFoldDB" id="A0A9X2HCT9"/>
<accession>A0A9X2HCT9</accession>
<dbReference type="SUPFAM" id="SSF52540">
    <property type="entry name" value="P-loop containing nucleoside triphosphate hydrolases"/>
    <property type="match status" value="1"/>
</dbReference>
<keyword evidence="4 7" id="KW-0067">ATP-binding</keyword>
<evidence type="ECO:0000256" key="4">
    <source>
        <dbReference type="ARBA" id="ARBA00022840"/>
    </source>
</evidence>
<keyword evidence="8" id="KW-1185">Reference proteome</keyword>
<dbReference type="InterPro" id="IPR003593">
    <property type="entry name" value="AAA+_ATPase"/>
</dbReference>
<dbReference type="GO" id="GO:0016887">
    <property type="term" value="F:ATP hydrolysis activity"/>
    <property type="evidence" value="ECO:0007669"/>
    <property type="project" value="InterPro"/>
</dbReference>
<feature type="compositionally biased region" description="Basic and acidic residues" evidence="5">
    <location>
        <begin position="295"/>
        <end position="308"/>
    </location>
</feature>
<proteinExistence type="inferred from homology"/>
<dbReference type="PROSITE" id="PS50893">
    <property type="entry name" value="ABC_TRANSPORTER_2"/>
    <property type="match status" value="1"/>
</dbReference>
<dbReference type="GO" id="GO:0005524">
    <property type="term" value="F:ATP binding"/>
    <property type="evidence" value="ECO:0007669"/>
    <property type="project" value="UniProtKB-KW"/>
</dbReference>
<evidence type="ECO:0000256" key="3">
    <source>
        <dbReference type="ARBA" id="ARBA00022741"/>
    </source>
</evidence>
<dbReference type="SMART" id="SM00382">
    <property type="entry name" value="AAA"/>
    <property type="match status" value="1"/>
</dbReference>
<keyword evidence="3" id="KW-0547">Nucleotide-binding</keyword>
<dbReference type="Gene3D" id="3.40.50.300">
    <property type="entry name" value="P-loop containing nucleotide triphosphate hydrolases"/>
    <property type="match status" value="1"/>
</dbReference>
<comment type="similarity">
    <text evidence="1">Belongs to the ABC transporter superfamily.</text>
</comment>
<dbReference type="RefSeq" id="WP_254169090.1">
    <property type="nucleotide sequence ID" value="NZ_JANAFB010000070.1"/>
</dbReference>
<reference evidence="7" key="1">
    <citation type="submission" date="2022-06" db="EMBL/GenBank/DDBJ databases">
        <title>Rothia sp. isolated from sandalwood seedling.</title>
        <authorList>
            <person name="Tuikhar N."/>
            <person name="Kirdat K."/>
            <person name="Thorat V."/>
            <person name="Swetha P."/>
            <person name="Padma S."/>
            <person name="Sundararaj R."/>
            <person name="Yadav A."/>
        </authorList>
    </citation>
    <scope>NUCLEOTIDE SEQUENCE</scope>
    <source>
        <strain evidence="7">AR01</strain>
    </source>
</reference>
<dbReference type="InterPro" id="IPR003439">
    <property type="entry name" value="ABC_transporter-like_ATP-bd"/>
</dbReference>
<feature type="region of interest" description="Disordered" evidence="5">
    <location>
        <begin position="295"/>
        <end position="327"/>
    </location>
</feature>
<dbReference type="PANTHER" id="PTHR43335:SF4">
    <property type="entry name" value="ABC TRANSPORTER, ATP-BINDING PROTEIN"/>
    <property type="match status" value="1"/>
</dbReference>
<evidence type="ECO:0000256" key="5">
    <source>
        <dbReference type="SAM" id="MobiDB-lite"/>
    </source>
</evidence>
<sequence>MIEVSGLTKTYGAKRAVDDISFTVQPGRVTGFLGPNGAGKSTTMRMILGLERPTAGTALVEGKPYRALASPLTTVGSLLEAKSVHPRRSGVNHLRAMAVTHGIPTSRVDEVIDITGLSSAAKKKVGGYSLGMGQRLGIASAILGDPSVIILDEPVNGLDPEGVIWVRQMARFLASEGKTVFLSSHLMSEMAQTADHLIVIGQGKILADQPLEEFLNQAGDERVLVRTDEADAFAGVLQREGLRVEPHDGGLMVHGSGRQVAERALAEGILVHELSPQHASLEQVYMAMTQDSVEYRSADPAGGREQRPDAAPSANPAAPSAGHAAPA</sequence>
<evidence type="ECO:0000313" key="7">
    <source>
        <dbReference type="EMBL" id="MCP3427274.1"/>
    </source>
</evidence>